<name>A0ABR3SHG4_9PEZI</name>
<comment type="caution">
    <text evidence="2">The sequence shown here is derived from an EMBL/GenBank/DDBJ whole genome shotgun (WGS) entry which is preliminary data.</text>
</comment>
<feature type="compositionally biased region" description="Basic residues" evidence="1">
    <location>
        <begin position="536"/>
        <end position="545"/>
    </location>
</feature>
<keyword evidence="3" id="KW-1185">Reference proteome</keyword>
<feature type="compositionally biased region" description="Acidic residues" evidence="1">
    <location>
        <begin position="392"/>
        <end position="429"/>
    </location>
</feature>
<sequence>MPKTIGAAHDLPAVANTSDESIYHRWATIVRNALVDGNMWQFVDGSHNNHSGSRFWRDGESKTADLIRWAYCKTGSDSSTANTLPPAISDTTFHMQASDLWDHIRAKHTGITPASSWNPSQDSLPPASAPALPPINFCSNSSRVYFLLQSFHATTLARMDGDVTAFANQLCGFEHRVKKLGSYLPAYQMKMQFLYNLEPEYRPKLRELEAAYGVALWRDQGGLEFEVLREVMVAEERRLREEASQRETEEVVRAEMDKLGEVAKGPVKGSRERLQGIRKERARVSEERRKRADAAEERLWAVKHEETSEEDEDDDDDEVVEQKFPQRVERPEDREVERRDEGSDESEVEYQEESSEESDESVESEESEEVDEQEEEEVEKEKEKEKKKGEGEGEEEEEEESEEEKSEEESKEESEEEEEEEEEAEEQEPEVEKVLDLEQPRNSILEVKDSEEESSDEEDAEDEETERLSTPVERVPDTPQRVAKQSAAMDKAIEQSQPAVNSDSNEPYSDREARTRAIEEARHRKQQKAKKEYGRARRREKKAARRSQTAISPIATSNPALASARKRTAVKANAAMDKMYRSSSSSTKRICYRCRRTGHTTEEACPWSPSLARDAGSGVLRSVPFGKENGVVDGEKQKKNGKEQEKKGKEQEKKGKKRKIEDEGNKNEVAEVKGKKRKTNRKSKTRRKMMMRESRGVNGVVDVGDDA</sequence>
<evidence type="ECO:0000313" key="2">
    <source>
        <dbReference type="EMBL" id="KAL1621056.1"/>
    </source>
</evidence>
<dbReference type="EMBL" id="JAJVDC020000157">
    <property type="protein sequence ID" value="KAL1621056.1"/>
    <property type="molecule type" value="Genomic_DNA"/>
</dbReference>
<feature type="compositionally biased region" description="Low complexity" evidence="1">
    <location>
        <begin position="696"/>
        <end position="707"/>
    </location>
</feature>
<protein>
    <recommendedName>
        <fullName evidence="4">CCHC-type domain-containing protein</fullName>
    </recommendedName>
</protein>
<evidence type="ECO:0000313" key="3">
    <source>
        <dbReference type="Proteomes" id="UP001521116"/>
    </source>
</evidence>
<feature type="compositionally biased region" description="Basic and acidic residues" evidence="1">
    <location>
        <begin position="320"/>
        <end position="341"/>
    </location>
</feature>
<feature type="compositionally biased region" description="Acidic residues" evidence="1">
    <location>
        <begin position="342"/>
        <end position="378"/>
    </location>
</feature>
<accession>A0ABR3SHG4</accession>
<feature type="compositionally biased region" description="Acidic residues" evidence="1">
    <location>
        <begin position="307"/>
        <end position="319"/>
    </location>
</feature>
<dbReference type="Proteomes" id="UP001521116">
    <property type="component" value="Unassembled WGS sequence"/>
</dbReference>
<evidence type="ECO:0008006" key="4">
    <source>
        <dbReference type="Google" id="ProtNLM"/>
    </source>
</evidence>
<organism evidence="2 3">
    <name type="scientific">Neofusicoccum ribis</name>
    <dbReference type="NCBI Taxonomy" id="45134"/>
    <lineage>
        <taxon>Eukaryota</taxon>
        <taxon>Fungi</taxon>
        <taxon>Dikarya</taxon>
        <taxon>Ascomycota</taxon>
        <taxon>Pezizomycotina</taxon>
        <taxon>Dothideomycetes</taxon>
        <taxon>Dothideomycetes incertae sedis</taxon>
        <taxon>Botryosphaeriales</taxon>
        <taxon>Botryosphaeriaceae</taxon>
        <taxon>Neofusicoccum</taxon>
    </lineage>
</organism>
<evidence type="ECO:0000256" key="1">
    <source>
        <dbReference type="SAM" id="MobiDB-lite"/>
    </source>
</evidence>
<feature type="region of interest" description="Disordered" evidence="1">
    <location>
        <begin position="300"/>
        <end position="566"/>
    </location>
</feature>
<feature type="compositionally biased region" description="Polar residues" evidence="1">
    <location>
        <begin position="547"/>
        <end position="560"/>
    </location>
</feature>
<feature type="compositionally biased region" description="Polar residues" evidence="1">
    <location>
        <begin position="494"/>
        <end position="507"/>
    </location>
</feature>
<feature type="compositionally biased region" description="Basic and acidic residues" evidence="1">
    <location>
        <begin position="508"/>
        <end position="522"/>
    </location>
</feature>
<feature type="compositionally biased region" description="Basic and acidic residues" evidence="1">
    <location>
        <begin position="430"/>
        <end position="439"/>
    </location>
</feature>
<proteinExistence type="predicted"/>
<feature type="compositionally biased region" description="Basic and acidic residues" evidence="1">
    <location>
        <begin position="379"/>
        <end position="391"/>
    </location>
</feature>
<feature type="region of interest" description="Disordered" evidence="1">
    <location>
        <begin position="598"/>
        <end position="707"/>
    </location>
</feature>
<reference evidence="2 3" key="1">
    <citation type="submission" date="2024-02" db="EMBL/GenBank/DDBJ databases">
        <title>De novo assembly and annotation of 12 fungi associated with fruit tree decline syndrome in Ontario, Canada.</title>
        <authorList>
            <person name="Sulman M."/>
            <person name="Ellouze W."/>
            <person name="Ilyukhin E."/>
        </authorList>
    </citation>
    <scope>NUCLEOTIDE SEQUENCE [LARGE SCALE GENOMIC DNA]</scope>
    <source>
        <strain evidence="2 3">M1-105</strain>
    </source>
</reference>
<gene>
    <name evidence="2" type="ORF">SLS56_009361</name>
</gene>
<feature type="compositionally biased region" description="Basic residues" evidence="1">
    <location>
        <begin position="674"/>
        <end position="689"/>
    </location>
</feature>
<feature type="compositionally biased region" description="Basic and acidic residues" evidence="1">
    <location>
        <begin position="633"/>
        <end position="673"/>
    </location>
</feature>
<feature type="compositionally biased region" description="Acidic residues" evidence="1">
    <location>
        <begin position="449"/>
        <end position="465"/>
    </location>
</feature>